<protein>
    <recommendedName>
        <fullName evidence="5">Cytochrome b5-related protein</fullName>
    </recommendedName>
</protein>
<evidence type="ECO:0000256" key="6">
    <source>
        <dbReference type="RuleBase" id="RU362121"/>
    </source>
</evidence>
<comment type="similarity">
    <text evidence="6">Belongs to the cytochrome b5 family.</text>
</comment>
<dbReference type="InterPro" id="IPR005804">
    <property type="entry name" value="FA_desaturase_dom"/>
</dbReference>
<dbReference type="GO" id="GO:0020037">
    <property type="term" value="F:heme binding"/>
    <property type="evidence" value="ECO:0007669"/>
    <property type="project" value="UniProtKB-UniRule"/>
</dbReference>
<comment type="caution">
    <text evidence="6">Lacks conserved residue(s) required for the propagation of feature annotation.</text>
</comment>
<dbReference type="GO" id="GO:0006629">
    <property type="term" value="P:lipid metabolic process"/>
    <property type="evidence" value="ECO:0007669"/>
    <property type="project" value="InterPro"/>
</dbReference>
<comment type="function">
    <text evidence="4">May play a role in muscle cell metabolism.</text>
</comment>
<evidence type="ECO:0000259" key="7">
    <source>
        <dbReference type="PROSITE" id="PS50255"/>
    </source>
</evidence>
<keyword evidence="2 6" id="KW-0479">Metal-binding</keyword>
<gene>
    <name evidence="8" type="ORF">PVAND_016741</name>
</gene>
<evidence type="ECO:0000256" key="2">
    <source>
        <dbReference type="ARBA" id="ARBA00022723"/>
    </source>
</evidence>
<name>A0A9J6BGI9_POLVA</name>
<feature type="transmembrane region" description="Helical" evidence="6">
    <location>
        <begin position="167"/>
        <end position="188"/>
    </location>
</feature>
<dbReference type="PANTHER" id="PTHR16740">
    <property type="entry name" value="CYTOCHROME B5-RELATED PROTEIN-RELATED"/>
    <property type="match status" value="1"/>
</dbReference>
<dbReference type="GO" id="GO:0046872">
    <property type="term" value="F:metal ion binding"/>
    <property type="evidence" value="ECO:0007669"/>
    <property type="project" value="UniProtKB-UniRule"/>
</dbReference>
<dbReference type="SUPFAM" id="SSF55856">
    <property type="entry name" value="Cytochrome b5-like heme/steroid binding domain"/>
    <property type="match status" value="1"/>
</dbReference>
<accession>A0A9J6BGI9</accession>
<proteinExistence type="inferred from homology"/>
<evidence type="ECO:0000313" key="9">
    <source>
        <dbReference type="Proteomes" id="UP001107558"/>
    </source>
</evidence>
<keyword evidence="1 6" id="KW-0349">Heme</keyword>
<comment type="caution">
    <text evidence="8">The sequence shown here is derived from an EMBL/GenBank/DDBJ whole genome shotgun (WGS) entry which is preliminary data.</text>
</comment>
<evidence type="ECO:0000313" key="8">
    <source>
        <dbReference type="EMBL" id="KAG5668818.1"/>
    </source>
</evidence>
<dbReference type="OrthoDB" id="260519at2759"/>
<feature type="transmembrane region" description="Helical" evidence="6">
    <location>
        <begin position="285"/>
        <end position="304"/>
    </location>
</feature>
<dbReference type="PANTHER" id="PTHR16740:SF1">
    <property type="entry name" value="CYTOCHROME B5-RELATED PROTEIN-RELATED"/>
    <property type="match status" value="1"/>
</dbReference>
<feature type="transmembrane region" description="Helical" evidence="6">
    <location>
        <begin position="316"/>
        <end position="335"/>
    </location>
</feature>
<dbReference type="FunFam" id="3.10.120.10:FF:000020">
    <property type="entry name" value="Cytochrome b5-related protein"/>
    <property type="match status" value="1"/>
</dbReference>
<reference evidence="8" key="1">
    <citation type="submission" date="2021-03" db="EMBL/GenBank/DDBJ databases">
        <title>Chromosome level genome of the anhydrobiotic midge Polypedilum vanderplanki.</title>
        <authorList>
            <person name="Yoshida Y."/>
            <person name="Kikawada T."/>
            <person name="Gusev O."/>
        </authorList>
    </citation>
    <scope>NUCLEOTIDE SEQUENCE</scope>
    <source>
        <strain evidence="8">NIAS01</strain>
        <tissue evidence="8">Whole body or cell culture</tissue>
    </source>
</reference>
<dbReference type="Pfam" id="PF00487">
    <property type="entry name" value="FA_desaturase"/>
    <property type="match status" value="1"/>
</dbReference>
<evidence type="ECO:0000256" key="5">
    <source>
        <dbReference type="ARBA" id="ARBA00073492"/>
    </source>
</evidence>
<organism evidence="8 9">
    <name type="scientific">Polypedilum vanderplanki</name>
    <name type="common">Sleeping chironomid midge</name>
    <dbReference type="NCBI Taxonomy" id="319348"/>
    <lineage>
        <taxon>Eukaryota</taxon>
        <taxon>Metazoa</taxon>
        <taxon>Ecdysozoa</taxon>
        <taxon>Arthropoda</taxon>
        <taxon>Hexapoda</taxon>
        <taxon>Insecta</taxon>
        <taxon>Pterygota</taxon>
        <taxon>Neoptera</taxon>
        <taxon>Endopterygota</taxon>
        <taxon>Diptera</taxon>
        <taxon>Nematocera</taxon>
        <taxon>Chironomoidea</taxon>
        <taxon>Chironomidae</taxon>
        <taxon>Chironominae</taxon>
        <taxon>Polypedilum</taxon>
        <taxon>Polypedilum</taxon>
    </lineage>
</organism>
<feature type="domain" description="Cytochrome b5 heme-binding" evidence="7">
    <location>
        <begin position="18"/>
        <end position="101"/>
    </location>
</feature>
<evidence type="ECO:0000256" key="3">
    <source>
        <dbReference type="ARBA" id="ARBA00023004"/>
    </source>
</evidence>
<dbReference type="InterPro" id="IPR018506">
    <property type="entry name" value="Cyt_B5_heme-BS"/>
</dbReference>
<dbReference type="InterPro" id="IPR001199">
    <property type="entry name" value="Cyt_B5-like_heme/steroid-bd"/>
</dbReference>
<sequence>MNRVPETKFSTITNKYPSHRDEYVKGCWKWLKGRRADDSAEGLWRVNDKLYDLTSYVNRHPGGREWLILAKGTDITEAFEVFHLSSKPAEVLQKFYVRDAKEPRNYRLTFNEDGFFKTLRRRCIDRLKTIDIKAHEWRSKVIFDFFLFGLLAFSCMSVVYVDKNIRFMSAVAAGVFACFLVNAGHNFIHKKNSWRMYGCHAVMVNFKEFRVFHAMSHHLYPNSIYDLETSIYEPFFKYLPIEKSPIRIFFNYFWIPFVYVFGFHGALAYRCLSTLQIDRKVDRQIFYLDDLIGLCLPVLMYVVGNFLSSVTALEVFIAWNIIFCAASVTFSVIGLNAGHHGTEIAHEGDEFKSLDFGIYQMAATIDRYEANSNLFMILTHYGEHILHHMLPTLDHSVLYNFRDILEETCLEFKEDLKLISIATATIEQFKQLKRTEVKMLKDTKVE</sequence>
<dbReference type="SMART" id="SM01117">
    <property type="entry name" value="Cyt-b5"/>
    <property type="match status" value="1"/>
</dbReference>
<feature type="transmembrane region" description="Helical" evidence="6">
    <location>
        <begin position="141"/>
        <end position="161"/>
    </location>
</feature>
<keyword evidence="6" id="KW-1133">Transmembrane helix</keyword>
<dbReference type="InterPro" id="IPR036400">
    <property type="entry name" value="Cyt_B5-like_heme/steroid_sf"/>
</dbReference>
<dbReference type="Proteomes" id="UP001107558">
    <property type="component" value="Chromosome 4"/>
</dbReference>
<dbReference type="PROSITE" id="PS50255">
    <property type="entry name" value="CYTOCHROME_B5_2"/>
    <property type="match status" value="1"/>
</dbReference>
<keyword evidence="6" id="KW-0472">Membrane</keyword>
<dbReference type="Pfam" id="PF00173">
    <property type="entry name" value="Cyt-b5"/>
    <property type="match status" value="1"/>
</dbReference>
<dbReference type="PROSITE" id="PS00191">
    <property type="entry name" value="CYTOCHROME_B5_1"/>
    <property type="match status" value="1"/>
</dbReference>
<evidence type="ECO:0000256" key="1">
    <source>
        <dbReference type="ARBA" id="ARBA00022617"/>
    </source>
</evidence>
<keyword evidence="3 6" id="KW-0408">Iron</keyword>
<dbReference type="Gene3D" id="3.10.120.10">
    <property type="entry name" value="Cytochrome b5-like heme/steroid binding domain"/>
    <property type="match status" value="1"/>
</dbReference>
<dbReference type="InterPro" id="IPR053100">
    <property type="entry name" value="Cytochrome_b5-related"/>
</dbReference>
<dbReference type="EMBL" id="JADBJN010000004">
    <property type="protein sequence ID" value="KAG5668818.1"/>
    <property type="molecule type" value="Genomic_DNA"/>
</dbReference>
<keyword evidence="9" id="KW-1185">Reference proteome</keyword>
<evidence type="ECO:0000256" key="4">
    <source>
        <dbReference type="ARBA" id="ARBA00055674"/>
    </source>
</evidence>
<keyword evidence="6" id="KW-0812">Transmembrane</keyword>
<dbReference type="AlphaFoldDB" id="A0A9J6BGI9"/>